<dbReference type="AlphaFoldDB" id="A0A7R8YYQ8"/>
<dbReference type="Proteomes" id="UP000594454">
    <property type="component" value="Chromosome 5"/>
</dbReference>
<dbReference type="PANTHER" id="PTHR15901:SF16">
    <property type="entry name" value="TESTICULAR HAPLOID EXPRESSED GENE PROTEIN"/>
    <property type="match status" value="1"/>
</dbReference>
<evidence type="ECO:0000256" key="2">
    <source>
        <dbReference type="SAM" id="MobiDB-lite"/>
    </source>
</evidence>
<dbReference type="InterPro" id="IPR006623">
    <property type="entry name" value="THEG"/>
</dbReference>
<feature type="compositionally biased region" description="Basic and acidic residues" evidence="2">
    <location>
        <begin position="245"/>
        <end position="271"/>
    </location>
</feature>
<accession>A0A7R8YYQ8</accession>
<dbReference type="PANTHER" id="PTHR15901">
    <property type="entry name" value="TESTICULAR HAPLOID EXPRESSED GENE PROTEIN"/>
    <property type="match status" value="1"/>
</dbReference>
<evidence type="ECO:0000313" key="4">
    <source>
        <dbReference type="Proteomes" id="UP000594454"/>
    </source>
</evidence>
<gene>
    <name evidence="3" type="ORF">HERILL_LOCUS12850</name>
</gene>
<dbReference type="InterPro" id="IPR042401">
    <property type="entry name" value="SPMAP2-like"/>
</dbReference>
<proteinExistence type="predicted"/>
<evidence type="ECO:0000313" key="3">
    <source>
        <dbReference type="EMBL" id="CAD7090364.1"/>
    </source>
</evidence>
<protein>
    <recommendedName>
        <fullName evidence="5">Testicular haploid expressed protein</fullName>
    </recommendedName>
</protein>
<dbReference type="Pfam" id="PF14912">
    <property type="entry name" value="THEG"/>
    <property type="match status" value="3"/>
</dbReference>
<keyword evidence="1" id="KW-0677">Repeat</keyword>
<dbReference type="OMA" id="RHERMFV"/>
<dbReference type="SMART" id="SM00705">
    <property type="entry name" value="THEG"/>
    <property type="match status" value="7"/>
</dbReference>
<dbReference type="InParanoid" id="A0A7R8YYQ8"/>
<feature type="region of interest" description="Disordered" evidence="2">
    <location>
        <begin position="226"/>
        <end position="288"/>
    </location>
</feature>
<dbReference type="EMBL" id="LR899013">
    <property type="protein sequence ID" value="CAD7090364.1"/>
    <property type="molecule type" value="Genomic_DNA"/>
</dbReference>
<dbReference type="OrthoDB" id="8062028at2759"/>
<keyword evidence="4" id="KW-1185">Reference proteome</keyword>
<evidence type="ECO:0000256" key="1">
    <source>
        <dbReference type="ARBA" id="ARBA00022737"/>
    </source>
</evidence>
<evidence type="ECO:0008006" key="5">
    <source>
        <dbReference type="Google" id="ProtNLM"/>
    </source>
</evidence>
<sequence>MTQKKECKEEEPQHKCNQPSRTLYGDLCGKFQNLYSKWKGFQPKRVRIHELAVPKYRRMKYRPYVYATQPDWRDKVEIIRDDQKLSTRAEQLAFSPVRRLIATRDGLKHRISPVIYERFNKYIHRGMYSMYARLGNVMPPVIINPIKPWTKEDWEKHSASLQKLATPKKAFEPPPVERKSKPMSQLEGRLDALATPKRKLDKYKPKPDVNPAALKYEATERIMELSKPKPSREIPPKRPRTFRGKKYEASERTKELAKHREKKTAVSDTRENPFQVSPNALKARTTERVKTLATPKEYAKLEFRDPGKVSPNALKAKISKRVIELAQPKQVVGAVG</sequence>
<feature type="compositionally biased region" description="Basic and acidic residues" evidence="2">
    <location>
        <begin position="226"/>
        <end position="236"/>
    </location>
</feature>
<reference evidence="3 4" key="1">
    <citation type="submission" date="2020-11" db="EMBL/GenBank/DDBJ databases">
        <authorList>
            <person name="Wallbank WR R."/>
            <person name="Pardo Diaz C."/>
            <person name="Kozak K."/>
            <person name="Martin S."/>
            <person name="Jiggins C."/>
            <person name="Moest M."/>
            <person name="Warren A I."/>
            <person name="Generalovic N T."/>
            <person name="Byers J.R.P. K."/>
            <person name="Montejo-Kovacevich G."/>
            <person name="Yen C E."/>
        </authorList>
    </citation>
    <scope>NUCLEOTIDE SEQUENCE [LARGE SCALE GENOMIC DNA]</scope>
</reference>
<organism evidence="3 4">
    <name type="scientific">Hermetia illucens</name>
    <name type="common">Black soldier fly</name>
    <dbReference type="NCBI Taxonomy" id="343691"/>
    <lineage>
        <taxon>Eukaryota</taxon>
        <taxon>Metazoa</taxon>
        <taxon>Ecdysozoa</taxon>
        <taxon>Arthropoda</taxon>
        <taxon>Hexapoda</taxon>
        <taxon>Insecta</taxon>
        <taxon>Pterygota</taxon>
        <taxon>Neoptera</taxon>
        <taxon>Endopterygota</taxon>
        <taxon>Diptera</taxon>
        <taxon>Brachycera</taxon>
        <taxon>Stratiomyomorpha</taxon>
        <taxon>Stratiomyidae</taxon>
        <taxon>Hermetiinae</taxon>
        <taxon>Hermetia</taxon>
    </lineage>
</organism>
<name>A0A7R8YYQ8_HERIL</name>